<feature type="domain" description="STAS" evidence="3">
    <location>
        <begin position="21"/>
        <end position="122"/>
    </location>
</feature>
<organism evidence="4 5">
    <name type="scientific">Leptospira ryugenii</name>
    <dbReference type="NCBI Taxonomy" id="1917863"/>
    <lineage>
        <taxon>Bacteria</taxon>
        <taxon>Pseudomonadati</taxon>
        <taxon>Spirochaetota</taxon>
        <taxon>Spirochaetia</taxon>
        <taxon>Leptospirales</taxon>
        <taxon>Leptospiraceae</taxon>
        <taxon>Leptospira</taxon>
    </lineage>
</organism>
<dbReference type="OrthoDB" id="337620at2"/>
<dbReference type="AlphaFoldDB" id="A0A2P2E313"/>
<evidence type="ECO:0000313" key="5">
    <source>
        <dbReference type="Proteomes" id="UP000245133"/>
    </source>
</evidence>
<sequence>MRTVEFSSLKIHIENTEISKEKVLLVSFDGQITNMNAYDINGKISGIFEESVYNIILDLSKLQYINSIGVATLLGMIKTVEQKNGKMYIGGLNHFLDNVIRLMELPKHIRIYPSRDAALANWV</sequence>
<name>A0A2P2E313_9LEPT</name>
<dbReference type="NCBIfam" id="TIGR00377">
    <property type="entry name" value="ant_ant_sig"/>
    <property type="match status" value="1"/>
</dbReference>
<evidence type="ECO:0000259" key="3">
    <source>
        <dbReference type="PROSITE" id="PS50801"/>
    </source>
</evidence>
<dbReference type="InterPro" id="IPR003658">
    <property type="entry name" value="Anti-sigma_ant"/>
</dbReference>
<comment type="similarity">
    <text evidence="1 2">Belongs to the anti-sigma-factor antagonist family.</text>
</comment>
<evidence type="ECO:0000256" key="1">
    <source>
        <dbReference type="ARBA" id="ARBA00009013"/>
    </source>
</evidence>
<keyword evidence="5" id="KW-1185">Reference proteome</keyword>
<accession>A0A2P2E313</accession>
<reference evidence="4 5" key="1">
    <citation type="submission" date="2018-02" db="EMBL/GenBank/DDBJ databases">
        <title>Novel Leptospira species isolated from soil and water in Japan.</title>
        <authorList>
            <person name="Nakao R."/>
            <person name="Masuzawa T."/>
        </authorList>
    </citation>
    <scope>NUCLEOTIDE SEQUENCE [LARGE SCALE GENOMIC DNA]</scope>
    <source>
        <strain evidence="4 5">YH101</strain>
    </source>
</reference>
<dbReference type="GO" id="GO:0043856">
    <property type="term" value="F:anti-sigma factor antagonist activity"/>
    <property type="evidence" value="ECO:0007669"/>
    <property type="project" value="InterPro"/>
</dbReference>
<dbReference type="Gene3D" id="3.30.750.24">
    <property type="entry name" value="STAS domain"/>
    <property type="match status" value="1"/>
</dbReference>
<dbReference type="InterPro" id="IPR036513">
    <property type="entry name" value="STAS_dom_sf"/>
</dbReference>
<comment type="caution">
    <text evidence="4">The sequence shown here is derived from an EMBL/GenBank/DDBJ whole genome shotgun (WGS) entry which is preliminary data.</text>
</comment>
<dbReference type="RefSeq" id="WP_108977639.1">
    <property type="nucleotide sequence ID" value="NZ_BFBB01000008.1"/>
</dbReference>
<dbReference type="PANTHER" id="PTHR33495">
    <property type="entry name" value="ANTI-SIGMA FACTOR ANTAGONIST TM_1081-RELATED-RELATED"/>
    <property type="match status" value="1"/>
</dbReference>
<evidence type="ECO:0000256" key="2">
    <source>
        <dbReference type="RuleBase" id="RU003749"/>
    </source>
</evidence>
<dbReference type="PANTHER" id="PTHR33495:SF6">
    <property type="entry name" value="ANTI-SIGMA FACTOR ANTAGONIST"/>
    <property type="match status" value="1"/>
</dbReference>
<proteinExistence type="inferred from homology"/>
<dbReference type="CDD" id="cd07043">
    <property type="entry name" value="STAS_anti-anti-sigma_factors"/>
    <property type="match status" value="1"/>
</dbReference>
<dbReference type="Pfam" id="PF01740">
    <property type="entry name" value="STAS"/>
    <property type="match status" value="1"/>
</dbReference>
<dbReference type="PROSITE" id="PS50801">
    <property type="entry name" value="STAS"/>
    <property type="match status" value="1"/>
</dbReference>
<dbReference type="EMBL" id="BFBB01000008">
    <property type="protein sequence ID" value="GBF51282.1"/>
    <property type="molecule type" value="Genomic_DNA"/>
</dbReference>
<evidence type="ECO:0000313" key="4">
    <source>
        <dbReference type="EMBL" id="GBF51282.1"/>
    </source>
</evidence>
<dbReference type="Proteomes" id="UP000245133">
    <property type="component" value="Unassembled WGS sequence"/>
</dbReference>
<gene>
    <name evidence="4" type="ORF">LPTSP4_28140</name>
</gene>
<dbReference type="SUPFAM" id="SSF52091">
    <property type="entry name" value="SpoIIaa-like"/>
    <property type="match status" value="1"/>
</dbReference>
<dbReference type="InterPro" id="IPR002645">
    <property type="entry name" value="STAS_dom"/>
</dbReference>
<protein>
    <recommendedName>
        <fullName evidence="2">Anti-sigma factor antagonist</fullName>
    </recommendedName>
</protein>